<dbReference type="PANTHER" id="PTHR47331">
    <property type="entry name" value="PHD-TYPE DOMAIN-CONTAINING PROTEIN"/>
    <property type="match status" value="1"/>
</dbReference>
<dbReference type="InterPro" id="IPR012337">
    <property type="entry name" value="RNaseH-like_sf"/>
</dbReference>
<reference evidence="2 3" key="1">
    <citation type="submission" date="2024-05" db="EMBL/GenBank/DDBJ databases">
        <authorList>
            <person name="Wallberg A."/>
        </authorList>
    </citation>
    <scope>NUCLEOTIDE SEQUENCE [LARGE SCALE GENOMIC DNA]</scope>
</reference>
<dbReference type="InterPro" id="IPR008042">
    <property type="entry name" value="Retrotrans_Pao"/>
</dbReference>
<keyword evidence="3" id="KW-1185">Reference proteome</keyword>
<evidence type="ECO:0000313" key="3">
    <source>
        <dbReference type="Proteomes" id="UP001497623"/>
    </source>
</evidence>
<dbReference type="PROSITE" id="PS50994">
    <property type="entry name" value="INTEGRASE"/>
    <property type="match status" value="1"/>
</dbReference>
<dbReference type="Proteomes" id="UP001497623">
    <property type="component" value="Unassembled WGS sequence"/>
</dbReference>
<evidence type="ECO:0000313" key="2">
    <source>
        <dbReference type="EMBL" id="CAL4108656.1"/>
    </source>
</evidence>
<evidence type="ECO:0000259" key="1">
    <source>
        <dbReference type="PROSITE" id="PS50994"/>
    </source>
</evidence>
<dbReference type="Pfam" id="PF05380">
    <property type="entry name" value="Peptidase_A17"/>
    <property type="match status" value="1"/>
</dbReference>
<dbReference type="GO" id="GO:0071897">
    <property type="term" value="P:DNA biosynthetic process"/>
    <property type="evidence" value="ECO:0007669"/>
    <property type="project" value="UniProtKB-ARBA"/>
</dbReference>
<dbReference type="SUPFAM" id="SSF53098">
    <property type="entry name" value="Ribonuclease H-like"/>
    <property type="match status" value="1"/>
</dbReference>
<dbReference type="Gene3D" id="3.30.420.10">
    <property type="entry name" value="Ribonuclease H-like superfamily/Ribonuclease H"/>
    <property type="match status" value="1"/>
</dbReference>
<feature type="domain" description="Integrase catalytic" evidence="1">
    <location>
        <begin position="1009"/>
        <end position="1188"/>
    </location>
</feature>
<gene>
    <name evidence="2" type="ORF">MNOR_LOCUS18948</name>
</gene>
<sequence length="1389" mass="160279">MKNPNHAQIINNLYSHINEYANNTNIDIESWINPYDNKNVDHDVLDNKPIYGMIISGHFLNYIKYSGEENLKDTIFIKTNCLNVMLEDTIFGYYVSGVVPIEENNLNKTVNKVLIQSVEDTELFEFLAESDIDDNLYDENKTLIYYSDFEEINSLDKLPVPKCPDELLFSSEHKLRHELGILWDKETLGIYSHELHHNDEAAMILFKESVKKCPTTGQYIVKLPFNDKKPLLVNNIRMCFARARQHQAAMLDKHLYRNQFEKALDMLLKENYIEKVNMNEQVKGPIVYLPYKGVVRDNHPTTKCRIVMDASAKPNINAISLNQALYTGPNKIADIVMCLLRFMVGKYACISDIKQAFLRIWISLHDRDALRFLVPDDIFDMHSKMICYRYTSLVFGSVASPFLLAAVLEKHITDNCNNNMVKNALLNNTYVDNISFSNDCEDNMCNFFIESTKVMESGSFQLRQWSSNSPKLMQLVKDNDVQNNDSIVKVLGIMWNTIEDCIFFNESPKWDKFYCKRSVLSTTNSVFDPMGYISPVLMQNKLFLQKLWNLDFKWDKDFEDNNILMQEWDRLLSDCEVAVRNVTILREIKVDRNTEIHVFCDASSTSYGACIYILNPPINLDTKGNSKLVFAKGKIKPKNTVDNDNTIPKLELTAMLVGARLVGLIQTSLAIDKSNNVYLWSDALVVLQWLSSQDIDSAYVHRRVVAIRESCPGAILMHVATLDNPADIITRPIKVDKFIKNDLWWRGPNWLVEEKRNWPIQEIEYNLSPPLIDIQSININIAIVKEFDISFNFKDESIQTLLQISMVDRCIELKENSILKFFDTYDFTRSMKVLIYVFRLAHGTQFHKNLNNSFGNIFQSNLGQFEFAKLKAILIMQKECFSTEKLILDSGKNVESGPCRGFGLRYDELGIIRCTTKAVQLNPISELGPILVAPKHPFVMSYIYSLHYHSNCASRNYTLNRVRREIHGPGLKVMINRLVQRCFICKKHRAKYLRFTYPRPKPLPIFRTKFLAPYVACGVDLAGPYKVIDGLSNIKVWITLFTCLVTRAIYLVLVKDLKASTFFRALKELSCRHSTPLLLLSDNATNFAATNRLLKEISQHLPEFEKSEGLNLVWKFIPVKAPWTGGVYERLIGNLKSNLDKMNFSQIIKLEEFREHLYECERVINDRPLQQVGDNEVITPAMLLYGRKLGGGGTLSSIYVDNLLEDSKYLQKILPQIYRDNIRRRKKFWEAFQADYLDSLRLSDAPPKLGDLRSKRIPRVGDLIMIHDVDGRIKPKRALVLETLASDDGAIRACKVRIGTNESIRPVSSFRDLELNVHDTYQHQDSEGFDHKISQTNINRFKKLNGKCIPDELEPVIQEDKNENPIPQKSMRECKIKARHLIYKHFKLK</sequence>
<dbReference type="InterPro" id="IPR043502">
    <property type="entry name" value="DNA/RNA_pol_sf"/>
</dbReference>
<proteinExistence type="predicted"/>
<dbReference type="InterPro" id="IPR036397">
    <property type="entry name" value="RNaseH_sf"/>
</dbReference>
<dbReference type="EMBL" id="CAXKWB010013822">
    <property type="protein sequence ID" value="CAL4108656.1"/>
    <property type="molecule type" value="Genomic_DNA"/>
</dbReference>
<organism evidence="2 3">
    <name type="scientific">Meganyctiphanes norvegica</name>
    <name type="common">Northern krill</name>
    <name type="synonym">Thysanopoda norvegica</name>
    <dbReference type="NCBI Taxonomy" id="48144"/>
    <lineage>
        <taxon>Eukaryota</taxon>
        <taxon>Metazoa</taxon>
        <taxon>Ecdysozoa</taxon>
        <taxon>Arthropoda</taxon>
        <taxon>Crustacea</taxon>
        <taxon>Multicrustacea</taxon>
        <taxon>Malacostraca</taxon>
        <taxon>Eumalacostraca</taxon>
        <taxon>Eucarida</taxon>
        <taxon>Euphausiacea</taxon>
        <taxon>Euphausiidae</taxon>
        <taxon>Meganyctiphanes</taxon>
    </lineage>
</organism>
<accession>A0AAV2R2S2</accession>
<name>A0AAV2R2S2_MEGNR</name>
<dbReference type="GO" id="GO:0042575">
    <property type="term" value="C:DNA polymerase complex"/>
    <property type="evidence" value="ECO:0007669"/>
    <property type="project" value="UniProtKB-ARBA"/>
</dbReference>
<dbReference type="SUPFAM" id="SSF56672">
    <property type="entry name" value="DNA/RNA polymerases"/>
    <property type="match status" value="1"/>
</dbReference>
<dbReference type="PANTHER" id="PTHR47331:SF1">
    <property type="entry name" value="GAG-LIKE PROTEIN"/>
    <property type="match status" value="1"/>
</dbReference>
<comment type="caution">
    <text evidence="2">The sequence shown here is derived from an EMBL/GenBank/DDBJ whole genome shotgun (WGS) entry which is preliminary data.</text>
</comment>
<dbReference type="InterPro" id="IPR001584">
    <property type="entry name" value="Integrase_cat-core"/>
</dbReference>
<dbReference type="GO" id="GO:0003676">
    <property type="term" value="F:nucleic acid binding"/>
    <property type="evidence" value="ECO:0007669"/>
    <property type="project" value="InterPro"/>
</dbReference>
<dbReference type="GO" id="GO:0015074">
    <property type="term" value="P:DNA integration"/>
    <property type="evidence" value="ECO:0007669"/>
    <property type="project" value="InterPro"/>
</dbReference>
<protein>
    <recommendedName>
        <fullName evidence="1">Integrase catalytic domain-containing protein</fullName>
    </recommendedName>
</protein>